<sequence>MTDDGEEPDAVAFGIAAVDEHLESIDWPATPSEITAATGDPEVPYEASGRTLALSEALDETGRAEFESRRDLLDALHPVFEEHRQSAGPGILSWLRNALPV</sequence>
<proteinExistence type="predicted"/>
<keyword evidence="2" id="KW-1185">Reference proteome</keyword>
<dbReference type="Pfam" id="PF19102">
    <property type="entry name" value="DUF5789"/>
    <property type="match status" value="1"/>
</dbReference>
<gene>
    <name evidence="1" type="ORF">GCM10009019_17700</name>
</gene>
<protein>
    <submittedName>
        <fullName evidence="1">Uncharacterized protein</fullName>
    </submittedName>
</protein>
<name>A0AAV3T336_9EURY</name>
<dbReference type="InterPro" id="IPR043899">
    <property type="entry name" value="DUF5789"/>
</dbReference>
<dbReference type="AlphaFoldDB" id="A0AAV3T336"/>
<organism evidence="1 2">
    <name type="scientific">Salarchaeum japonicum</name>
    <dbReference type="NCBI Taxonomy" id="555573"/>
    <lineage>
        <taxon>Archaea</taxon>
        <taxon>Methanobacteriati</taxon>
        <taxon>Methanobacteriota</taxon>
        <taxon>Stenosarchaea group</taxon>
        <taxon>Halobacteria</taxon>
        <taxon>Halobacteriales</taxon>
        <taxon>Halobacteriaceae</taxon>
    </lineage>
</organism>
<dbReference type="Proteomes" id="UP001500194">
    <property type="component" value="Unassembled WGS sequence"/>
</dbReference>
<accession>A0AAV3T336</accession>
<dbReference type="EMBL" id="BAAADU010000002">
    <property type="protein sequence ID" value="GAA0654537.1"/>
    <property type="molecule type" value="Genomic_DNA"/>
</dbReference>
<comment type="caution">
    <text evidence="1">The sequence shown here is derived from an EMBL/GenBank/DDBJ whole genome shotgun (WGS) entry which is preliminary data.</text>
</comment>
<reference evidence="1 2" key="1">
    <citation type="journal article" date="2019" name="Int. J. Syst. Evol. Microbiol.">
        <title>The Global Catalogue of Microorganisms (GCM) 10K type strain sequencing project: providing services to taxonomists for standard genome sequencing and annotation.</title>
        <authorList>
            <consortium name="The Broad Institute Genomics Platform"/>
            <consortium name="The Broad Institute Genome Sequencing Center for Infectious Disease"/>
            <person name="Wu L."/>
            <person name="Ma J."/>
        </authorList>
    </citation>
    <scope>NUCLEOTIDE SEQUENCE [LARGE SCALE GENOMIC DNA]</scope>
    <source>
        <strain evidence="1 2">JCM 16327</strain>
    </source>
</reference>
<evidence type="ECO:0000313" key="1">
    <source>
        <dbReference type="EMBL" id="GAA0654537.1"/>
    </source>
</evidence>
<evidence type="ECO:0000313" key="2">
    <source>
        <dbReference type="Proteomes" id="UP001500194"/>
    </source>
</evidence>